<dbReference type="Pfam" id="PF00856">
    <property type="entry name" value="SET"/>
    <property type="match status" value="1"/>
</dbReference>
<dbReference type="PANTHER" id="PTHR47332:SF4">
    <property type="entry name" value="SET DOMAIN-CONTAINING PROTEIN 5"/>
    <property type="match status" value="1"/>
</dbReference>
<dbReference type="PROSITE" id="PS50280">
    <property type="entry name" value="SET"/>
    <property type="match status" value="1"/>
</dbReference>
<dbReference type="InterPro" id="IPR001214">
    <property type="entry name" value="SET_dom"/>
</dbReference>
<evidence type="ECO:0000259" key="1">
    <source>
        <dbReference type="PROSITE" id="PS50280"/>
    </source>
</evidence>
<name>A0A9N9LRX6_9HELO</name>
<protein>
    <recommendedName>
        <fullName evidence="1">SET domain-containing protein</fullName>
    </recommendedName>
</protein>
<reference evidence="2" key="1">
    <citation type="submission" date="2021-07" db="EMBL/GenBank/DDBJ databases">
        <authorList>
            <person name="Durling M."/>
        </authorList>
    </citation>
    <scope>NUCLEOTIDE SEQUENCE</scope>
</reference>
<gene>
    <name evidence="2" type="ORF">HYALB_00012492</name>
</gene>
<feature type="domain" description="SET" evidence="1">
    <location>
        <begin position="16"/>
        <end position="157"/>
    </location>
</feature>
<dbReference type="OrthoDB" id="265717at2759"/>
<dbReference type="CDD" id="cd20071">
    <property type="entry name" value="SET_SMYD"/>
    <property type="match status" value="1"/>
</dbReference>
<dbReference type="Proteomes" id="UP000701801">
    <property type="component" value="Unassembled WGS sequence"/>
</dbReference>
<evidence type="ECO:0000313" key="3">
    <source>
        <dbReference type="Proteomes" id="UP000701801"/>
    </source>
</evidence>
<dbReference type="InterPro" id="IPR053185">
    <property type="entry name" value="SET_domain_protein"/>
</dbReference>
<keyword evidence="3" id="KW-1185">Reference proteome</keyword>
<comment type="caution">
    <text evidence="2">The sequence shown here is derived from an EMBL/GenBank/DDBJ whole genome shotgun (WGS) entry which is preliminary data.</text>
</comment>
<dbReference type="Gene3D" id="2.170.270.10">
    <property type="entry name" value="SET domain"/>
    <property type="match status" value="1"/>
</dbReference>
<accession>A0A9N9LRX6</accession>
<dbReference type="SMART" id="SM00317">
    <property type="entry name" value="SET"/>
    <property type="match status" value="1"/>
</dbReference>
<sequence>MPPSHPYKDIPIANDAPFELKPSPEKGWGCFAKTNIAEGSEIYIEEPLLVVPRTSYKAAEAVVQAAANKLGDRDLRIFSWLRKNGDATKKYTYYRDALSDSYFEIKQSKAPSHLYVVHSRFNHSCVPNMQVTHNNVQLKSYAFRDIMAGEEITFSYREMLYKTSAQRREELQEEKIFVRDCRACVPGNPFQEQSDSRRRLLRGLKFLRTGEDPEERENSPDRYPIIFDAQLKQDIANKRVAIYLEFICMLLSACLSEKEGFLGYYKTIGTVEERLSEFVDTLGTANHKEIARHVLSQETWWKKFCEACKLYGRVDANDDSQIPWPHWGDILPVILRTWTP</sequence>
<proteinExistence type="predicted"/>
<dbReference type="InterPro" id="IPR046341">
    <property type="entry name" value="SET_dom_sf"/>
</dbReference>
<evidence type="ECO:0000313" key="2">
    <source>
        <dbReference type="EMBL" id="CAG8978357.1"/>
    </source>
</evidence>
<dbReference type="PANTHER" id="PTHR47332">
    <property type="entry name" value="SET DOMAIN-CONTAINING PROTEIN 5"/>
    <property type="match status" value="1"/>
</dbReference>
<dbReference type="SUPFAM" id="SSF82199">
    <property type="entry name" value="SET domain"/>
    <property type="match status" value="1"/>
</dbReference>
<dbReference type="EMBL" id="CAJVRM010000252">
    <property type="protein sequence ID" value="CAG8978357.1"/>
    <property type="molecule type" value="Genomic_DNA"/>
</dbReference>
<organism evidence="2 3">
    <name type="scientific">Hymenoscyphus albidus</name>
    <dbReference type="NCBI Taxonomy" id="595503"/>
    <lineage>
        <taxon>Eukaryota</taxon>
        <taxon>Fungi</taxon>
        <taxon>Dikarya</taxon>
        <taxon>Ascomycota</taxon>
        <taxon>Pezizomycotina</taxon>
        <taxon>Leotiomycetes</taxon>
        <taxon>Helotiales</taxon>
        <taxon>Helotiaceae</taxon>
        <taxon>Hymenoscyphus</taxon>
    </lineage>
</organism>
<dbReference type="AlphaFoldDB" id="A0A9N9LRX6"/>